<protein>
    <submittedName>
        <fullName evidence="1">Uncharacterized protein</fullName>
    </submittedName>
</protein>
<gene>
    <name evidence="1" type="ORF">IE53DRAFT_372401</name>
</gene>
<feature type="non-terminal residue" evidence="1">
    <location>
        <position position="1"/>
    </location>
</feature>
<accession>A0ACD0NKY2</accession>
<organism evidence="1 2">
    <name type="scientific">Violaceomyces palustris</name>
    <dbReference type="NCBI Taxonomy" id="1673888"/>
    <lineage>
        <taxon>Eukaryota</taxon>
        <taxon>Fungi</taxon>
        <taxon>Dikarya</taxon>
        <taxon>Basidiomycota</taxon>
        <taxon>Ustilaginomycotina</taxon>
        <taxon>Ustilaginomycetes</taxon>
        <taxon>Violaceomycetales</taxon>
        <taxon>Violaceomycetaceae</taxon>
        <taxon>Violaceomyces</taxon>
    </lineage>
</organism>
<evidence type="ECO:0000313" key="2">
    <source>
        <dbReference type="Proteomes" id="UP000245626"/>
    </source>
</evidence>
<dbReference type="Proteomes" id="UP000245626">
    <property type="component" value="Unassembled WGS sequence"/>
</dbReference>
<proteinExistence type="predicted"/>
<sequence>VLDTLIETSDGDLRRAITYLQSASRLHKLVASDSKGNKVTPESIVEISGVIPHRTVQDLAVACGLEEGGKSGFQAILEKVEDIERQGHSAVQVVLQLHDLIVSHPTLHPRVKAKSSILLAEADSNLNQGADEKLQLLRLATAIFSVVVESTRS</sequence>
<keyword evidence="2" id="KW-1185">Reference proteome</keyword>
<evidence type="ECO:0000313" key="1">
    <source>
        <dbReference type="EMBL" id="PWN46465.1"/>
    </source>
</evidence>
<name>A0ACD0NKY2_9BASI</name>
<dbReference type="EMBL" id="KZ821041">
    <property type="protein sequence ID" value="PWN46465.1"/>
    <property type="molecule type" value="Genomic_DNA"/>
</dbReference>
<reference evidence="1 2" key="1">
    <citation type="journal article" date="2018" name="Mol. Biol. Evol.">
        <title>Broad Genomic Sampling Reveals a Smut Pathogenic Ancestry of the Fungal Clade Ustilaginomycotina.</title>
        <authorList>
            <person name="Kijpornyongpan T."/>
            <person name="Mondo S.J."/>
            <person name="Barry K."/>
            <person name="Sandor L."/>
            <person name="Lee J."/>
            <person name="Lipzen A."/>
            <person name="Pangilinan J."/>
            <person name="LaButti K."/>
            <person name="Hainaut M."/>
            <person name="Henrissat B."/>
            <person name="Grigoriev I.V."/>
            <person name="Spatafora J.W."/>
            <person name="Aime M.C."/>
        </authorList>
    </citation>
    <scope>NUCLEOTIDE SEQUENCE [LARGE SCALE GENOMIC DNA]</scope>
    <source>
        <strain evidence="1 2">SA 807</strain>
    </source>
</reference>